<name>A0A4Q9FV56_9RHOB</name>
<proteinExistence type="predicted"/>
<dbReference type="EMBL" id="SISK01000019">
    <property type="protein sequence ID" value="TBN36167.1"/>
    <property type="molecule type" value="Genomic_DNA"/>
</dbReference>
<sequence length="67" mass="7206">MAASLMTALLTLPLAFLAQLFADALKAMPGFRVVSRTQIVPCHGQLIVAVTDPAQNVQSNERKLVMP</sequence>
<dbReference type="RefSeq" id="WP_130992256.1">
    <property type="nucleotide sequence ID" value="NZ_SISK01000019.1"/>
</dbReference>
<reference evidence="1 2" key="1">
    <citation type="submission" date="2019-02" db="EMBL/GenBank/DDBJ databases">
        <title>Paracoccus subflavus sp. nov., isolated from marine sediment of the Pacific Ocean.</title>
        <authorList>
            <person name="Zhang G."/>
        </authorList>
    </citation>
    <scope>NUCLEOTIDE SEQUENCE [LARGE SCALE GENOMIC DNA]</scope>
    <source>
        <strain evidence="1 2">GY0581</strain>
    </source>
</reference>
<keyword evidence="2" id="KW-1185">Reference proteome</keyword>
<dbReference type="AlphaFoldDB" id="A0A4Q9FV56"/>
<evidence type="ECO:0000313" key="2">
    <source>
        <dbReference type="Proteomes" id="UP000293520"/>
    </source>
</evidence>
<protein>
    <submittedName>
        <fullName evidence="1">Uncharacterized protein</fullName>
    </submittedName>
</protein>
<comment type="caution">
    <text evidence="1">The sequence shown here is derived from an EMBL/GenBank/DDBJ whole genome shotgun (WGS) entry which is preliminary data.</text>
</comment>
<organism evidence="1 2">
    <name type="scientific">Paracoccus subflavus</name>
    <dbReference type="NCBI Taxonomy" id="2528244"/>
    <lineage>
        <taxon>Bacteria</taxon>
        <taxon>Pseudomonadati</taxon>
        <taxon>Pseudomonadota</taxon>
        <taxon>Alphaproteobacteria</taxon>
        <taxon>Rhodobacterales</taxon>
        <taxon>Paracoccaceae</taxon>
        <taxon>Paracoccus</taxon>
    </lineage>
</organism>
<accession>A0A4Q9FV56</accession>
<evidence type="ECO:0000313" key="1">
    <source>
        <dbReference type="EMBL" id="TBN36167.1"/>
    </source>
</evidence>
<dbReference type="Proteomes" id="UP000293520">
    <property type="component" value="Unassembled WGS sequence"/>
</dbReference>
<gene>
    <name evidence="1" type="ORF">EYE42_15685</name>
</gene>